<reference evidence="3" key="1">
    <citation type="journal article" date="2021" name="PeerJ">
        <title>Extensive microbial diversity within the chicken gut microbiome revealed by metagenomics and culture.</title>
        <authorList>
            <person name="Gilroy R."/>
            <person name="Ravi A."/>
            <person name="Getino M."/>
            <person name="Pursley I."/>
            <person name="Horton D.L."/>
            <person name="Alikhan N.F."/>
            <person name="Baker D."/>
            <person name="Gharbi K."/>
            <person name="Hall N."/>
            <person name="Watson M."/>
            <person name="Adriaenssens E.M."/>
            <person name="Foster-Nyarko E."/>
            <person name="Jarju S."/>
            <person name="Secka A."/>
            <person name="Antonio M."/>
            <person name="Oren A."/>
            <person name="Chaudhuri R.R."/>
            <person name="La Ragione R."/>
            <person name="Hildebrand F."/>
            <person name="Pallen M.J."/>
        </authorList>
    </citation>
    <scope>NUCLEOTIDE SEQUENCE</scope>
    <source>
        <strain evidence="3">CHK154-13316</strain>
    </source>
</reference>
<dbReference type="Pfam" id="PF02321">
    <property type="entry name" value="OEP"/>
    <property type="match status" value="1"/>
</dbReference>
<dbReference type="PANTHER" id="PTHR30203">
    <property type="entry name" value="OUTER MEMBRANE CATION EFFLUX PROTEIN"/>
    <property type="match status" value="1"/>
</dbReference>
<evidence type="ECO:0000313" key="4">
    <source>
        <dbReference type="Proteomes" id="UP000747074"/>
    </source>
</evidence>
<sequence length="416" mass="46907">MRKNIHFNILLLLLLVEAMTVHTFAQITVGHPQRNISFEEYLNSVGKNNLNYLAEKLNVSIADAEAMAAKVFPDPELGFEAGNETFSLGLSYSLELGNKRGARIKLARSQAAFEKLMIEQEFQDLRADAANLFLEAILQKELLGIQRSSYEYMLQLSRSDSLRYAAGEITENDARQSKLEAVTLLNTVYGQEAAYQSSLVMLNKQMGVTADTLHIPFGNWEELNREFILSELIKVGLDNRIDLLAAQKSAEVTACAYKLTKAERRPDIGLSVSYERDWNGFLPPARSATAGVSIPLSFSNINKGAVKAAKFRIAQSEILEREMELQIQAEITQAWFCHEAEKKKVAQFKSGMLEDSQKVLEGMVYKYKRGEINILDVLVAQRTYNEVQQEYLESMKGYVASLVELEKSCGIWDIRF</sequence>
<comment type="similarity">
    <text evidence="1">Belongs to the outer membrane factor (OMF) (TC 1.B.17) family.</text>
</comment>
<dbReference type="Proteomes" id="UP000747074">
    <property type="component" value="Unassembled WGS sequence"/>
</dbReference>
<dbReference type="SUPFAM" id="SSF56954">
    <property type="entry name" value="Outer membrane efflux proteins (OEP)"/>
    <property type="match status" value="1"/>
</dbReference>
<organism evidence="3 4">
    <name type="scientific">Bacteroides xylanisolvens</name>
    <dbReference type="NCBI Taxonomy" id="371601"/>
    <lineage>
        <taxon>Bacteria</taxon>
        <taxon>Pseudomonadati</taxon>
        <taxon>Bacteroidota</taxon>
        <taxon>Bacteroidia</taxon>
        <taxon>Bacteroidales</taxon>
        <taxon>Bacteroidaceae</taxon>
        <taxon>Bacteroides</taxon>
    </lineage>
</organism>
<comment type="caution">
    <text evidence="3">The sequence shown here is derived from an EMBL/GenBank/DDBJ whole genome shotgun (WGS) entry which is preliminary data.</text>
</comment>
<name>A0A921I5Z7_9BACE</name>
<protein>
    <submittedName>
        <fullName evidence="3">TolC family protein</fullName>
    </submittedName>
</protein>
<gene>
    <name evidence="3" type="ORF">K8V07_06515</name>
</gene>
<accession>A0A921I5Z7</accession>
<feature type="signal peptide" evidence="2">
    <location>
        <begin position="1"/>
        <end position="25"/>
    </location>
</feature>
<dbReference type="InterPro" id="IPR010131">
    <property type="entry name" value="MdtP/NodT-like"/>
</dbReference>
<dbReference type="Gene3D" id="1.20.1600.10">
    <property type="entry name" value="Outer membrane efflux proteins (OEP)"/>
    <property type="match status" value="1"/>
</dbReference>
<dbReference type="GO" id="GO:0015562">
    <property type="term" value="F:efflux transmembrane transporter activity"/>
    <property type="evidence" value="ECO:0007669"/>
    <property type="project" value="InterPro"/>
</dbReference>
<reference evidence="3" key="2">
    <citation type="submission" date="2021-09" db="EMBL/GenBank/DDBJ databases">
        <authorList>
            <person name="Gilroy R."/>
        </authorList>
    </citation>
    <scope>NUCLEOTIDE SEQUENCE</scope>
    <source>
        <strain evidence="3">CHK154-13316</strain>
    </source>
</reference>
<dbReference type="RefSeq" id="WP_242398412.1">
    <property type="nucleotide sequence ID" value="NZ_CAKOCS010000026.1"/>
</dbReference>
<evidence type="ECO:0000256" key="2">
    <source>
        <dbReference type="SAM" id="SignalP"/>
    </source>
</evidence>
<dbReference type="InterPro" id="IPR003423">
    <property type="entry name" value="OMP_efflux"/>
</dbReference>
<feature type="chain" id="PRO_5038023629" evidence="2">
    <location>
        <begin position="26"/>
        <end position="416"/>
    </location>
</feature>
<keyword evidence="2" id="KW-0732">Signal</keyword>
<evidence type="ECO:0000256" key="1">
    <source>
        <dbReference type="ARBA" id="ARBA00007613"/>
    </source>
</evidence>
<evidence type="ECO:0000313" key="3">
    <source>
        <dbReference type="EMBL" id="HJG11564.1"/>
    </source>
</evidence>
<dbReference type="AlphaFoldDB" id="A0A921I5Z7"/>
<dbReference type="EMBL" id="DYVL01000086">
    <property type="protein sequence ID" value="HJG11564.1"/>
    <property type="molecule type" value="Genomic_DNA"/>
</dbReference>
<proteinExistence type="inferred from homology"/>
<dbReference type="PANTHER" id="PTHR30203:SF24">
    <property type="entry name" value="BLR4935 PROTEIN"/>
    <property type="match status" value="1"/>
</dbReference>